<dbReference type="InterPro" id="IPR001119">
    <property type="entry name" value="SLH_dom"/>
</dbReference>
<feature type="chain" id="PRO_5038910138" evidence="2">
    <location>
        <begin position="27"/>
        <end position="469"/>
    </location>
</feature>
<feature type="domain" description="SLH" evidence="3">
    <location>
        <begin position="39"/>
        <end position="102"/>
    </location>
</feature>
<dbReference type="AlphaFoldDB" id="A0A9D1PRZ7"/>
<comment type="caution">
    <text evidence="4">The sequence shown here is derived from an EMBL/GenBank/DDBJ whole genome shotgun (WGS) entry which is preliminary data.</text>
</comment>
<dbReference type="Proteomes" id="UP000824162">
    <property type="component" value="Unassembled WGS sequence"/>
</dbReference>
<reference evidence="4" key="2">
    <citation type="submission" date="2021-04" db="EMBL/GenBank/DDBJ databases">
        <authorList>
            <person name="Gilroy R."/>
        </authorList>
    </citation>
    <scope>NUCLEOTIDE SEQUENCE</scope>
    <source>
        <strain evidence="4">5790</strain>
    </source>
</reference>
<dbReference type="PROSITE" id="PS51272">
    <property type="entry name" value="SLH"/>
    <property type="match status" value="2"/>
</dbReference>
<feature type="signal peptide" evidence="2">
    <location>
        <begin position="1"/>
        <end position="26"/>
    </location>
</feature>
<reference evidence="4" key="1">
    <citation type="journal article" date="2021" name="PeerJ">
        <title>Extensive microbial diversity within the chicken gut microbiome revealed by metagenomics and culture.</title>
        <authorList>
            <person name="Gilroy R."/>
            <person name="Ravi A."/>
            <person name="Getino M."/>
            <person name="Pursley I."/>
            <person name="Horton D.L."/>
            <person name="Alikhan N.F."/>
            <person name="Baker D."/>
            <person name="Gharbi K."/>
            <person name="Hall N."/>
            <person name="Watson M."/>
            <person name="Adriaenssens E.M."/>
            <person name="Foster-Nyarko E."/>
            <person name="Jarju S."/>
            <person name="Secka A."/>
            <person name="Antonio M."/>
            <person name="Oren A."/>
            <person name="Chaudhuri R.R."/>
            <person name="La Ragione R."/>
            <person name="Hildebrand F."/>
            <person name="Pallen M.J."/>
        </authorList>
    </citation>
    <scope>NUCLEOTIDE SEQUENCE</scope>
    <source>
        <strain evidence="4">5790</strain>
    </source>
</reference>
<name>A0A9D1PRZ7_9FIRM</name>
<gene>
    <name evidence="4" type="ORF">H9900_04190</name>
</gene>
<proteinExistence type="predicted"/>
<evidence type="ECO:0000313" key="5">
    <source>
        <dbReference type="Proteomes" id="UP000824162"/>
    </source>
</evidence>
<accession>A0A9D1PRZ7</accession>
<evidence type="ECO:0000259" key="3">
    <source>
        <dbReference type="PROSITE" id="PS51272"/>
    </source>
</evidence>
<dbReference type="EMBL" id="DXIJ01000086">
    <property type="protein sequence ID" value="HIV85991.1"/>
    <property type="molecule type" value="Genomic_DNA"/>
</dbReference>
<dbReference type="Pfam" id="PF00395">
    <property type="entry name" value="SLH"/>
    <property type="match status" value="1"/>
</dbReference>
<keyword evidence="1" id="KW-0677">Repeat</keyword>
<dbReference type="InterPro" id="IPR010319">
    <property type="entry name" value="Transglutaminase-like_Cys_pept"/>
</dbReference>
<keyword evidence="2" id="KW-0732">Signal</keyword>
<evidence type="ECO:0000313" key="4">
    <source>
        <dbReference type="EMBL" id="HIV85991.1"/>
    </source>
</evidence>
<sequence length="469" mass="52395">MKLKIKFAVFLLALSIICCGSLGAYAEVLTNFRKVNDYSSSTYTDVPFGSWYYYYAGFAYEYGIMTGVSQNIFSPEGNLTLAEAITIAARLNASYYGNTIDMLGLDVSLAPQSASVHYTHAANAQLRAENYDSVYRSPKTTQYLKADNVAAPDASTQLDWFIPYLSYAYEQGIVTELKSGNAYMMPATREELAGLLYRAMPGCYNKINDITPIPDVDPSNLYYHEILSLYEAGVITGNDEYGTFYPYAGITRCEVSAMVSRAVNTDLRVSFALNPNMPHKLLSFSWRYPYYSDERFNMTLEISYYDYSYFASKPRTNDYSAYARDAADVTGLTLVANTLKDMALSNGFDTDYEIAGFVSAFVQSLEYMDDYEYKGVAEYPKYPFETLFEQGGDCEDTSVLLAKLLNILGYGTVLLVSDNHMAVGLQTYGNGNITIDGVKFYYIETTEESWRVGEVPADMIGTGMAAIYI</sequence>
<dbReference type="Gene3D" id="3.10.620.30">
    <property type="match status" value="1"/>
</dbReference>
<evidence type="ECO:0000256" key="1">
    <source>
        <dbReference type="ARBA" id="ARBA00022737"/>
    </source>
</evidence>
<dbReference type="PANTHER" id="PTHR39327">
    <property type="match status" value="1"/>
</dbReference>
<organism evidence="4 5">
    <name type="scientific">Candidatus Monoglobus merdigallinarum</name>
    <dbReference type="NCBI Taxonomy" id="2838698"/>
    <lineage>
        <taxon>Bacteria</taxon>
        <taxon>Bacillati</taxon>
        <taxon>Bacillota</taxon>
        <taxon>Clostridia</taxon>
        <taxon>Monoglobales</taxon>
        <taxon>Monoglobaceae</taxon>
        <taxon>Monoglobus</taxon>
    </lineage>
</organism>
<evidence type="ECO:0000256" key="2">
    <source>
        <dbReference type="SAM" id="SignalP"/>
    </source>
</evidence>
<dbReference type="PANTHER" id="PTHR39327:SF1">
    <property type="entry name" value="BLR5470 PROTEIN"/>
    <property type="match status" value="1"/>
</dbReference>
<feature type="domain" description="SLH" evidence="3">
    <location>
        <begin position="209"/>
        <end position="273"/>
    </location>
</feature>
<protein>
    <submittedName>
        <fullName evidence="4">S-layer homology domain-containing protein</fullName>
    </submittedName>
</protein>